<protein>
    <submittedName>
        <fullName evidence="2">Uncharacterized protein</fullName>
    </submittedName>
</protein>
<accession>A0A3N0URS6</accession>
<dbReference type="EMBL" id="RJUJ01000003">
    <property type="protein sequence ID" value="ROH83260.1"/>
    <property type="molecule type" value="Genomic_DNA"/>
</dbReference>
<gene>
    <name evidence="2" type="ORF">EC392_03505</name>
</gene>
<evidence type="ECO:0000313" key="3">
    <source>
        <dbReference type="Proteomes" id="UP000274511"/>
    </source>
</evidence>
<keyword evidence="1" id="KW-1133">Transmembrane helix</keyword>
<proteinExistence type="predicted"/>
<sequence>MSGIFWQLLATGSRSIILASLIGVMSGMAMYLVKCDRQTASTKTRLAVESVRADVTIRPPRS</sequence>
<reference evidence="2 3" key="1">
    <citation type="submission" date="2018-10" db="EMBL/GenBank/DDBJ databases">
        <title>New species genome.</title>
        <authorList>
            <person name="Li Y."/>
        </authorList>
    </citation>
    <scope>NUCLEOTIDE SEQUENCE [LARGE SCALE GENOMIC DNA]</scope>
    <source>
        <strain evidence="2 3">L6_4B</strain>
    </source>
</reference>
<dbReference type="Proteomes" id="UP000274511">
    <property type="component" value="Unassembled WGS sequence"/>
</dbReference>
<evidence type="ECO:0000256" key="1">
    <source>
        <dbReference type="SAM" id="Phobius"/>
    </source>
</evidence>
<keyword evidence="1" id="KW-0472">Membrane</keyword>
<feature type="transmembrane region" description="Helical" evidence="1">
    <location>
        <begin position="15"/>
        <end position="33"/>
    </location>
</feature>
<organism evidence="2 3">
    <name type="scientific">Lonsdalea populi</name>
    <dbReference type="NCBI Taxonomy" id="1172565"/>
    <lineage>
        <taxon>Bacteria</taxon>
        <taxon>Pseudomonadati</taxon>
        <taxon>Pseudomonadota</taxon>
        <taxon>Gammaproteobacteria</taxon>
        <taxon>Enterobacterales</taxon>
        <taxon>Pectobacteriaceae</taxon>
        <taxon>Lonsdalea</taxon>
    </lineage>
</organism>
<comment type="caution">
    <text evidence="2">The sequence shown here is derived from an EMBL/GenBank/DDBJ whole genome shotgun (WGS) entry which is preliminary data.</text>
</comment>
<keyword evidence="1" id="KW-0812">Transmembrane</keyword>
<name>A0A3N0URS6_9GAMM</name>
<dbReference type="AlphaFoldDB" id="A0A3N0URS6"/>
<evidence type="ECO:0000313" key="2">
    <source>
        <dbReference type="EMBL" id="ROH83260.1"/>
    </source>
</evidence>